<dbReference type="AlphaFoldDB" id="A0A6G6J8D7"/>
<proteinExistence type="predicted"/>
<keyword evidence="1" id="KW-1133">Transmembrane helix</keyword>
<protein>
    <submittedName>
        <fullName evidence="2">Uncharacterized protein</fullName>
    </submittedName>
</protein>
<dbReference type="EMBL" id="CP049142">
    <property type="protein sequence ID" value="QIE91473.1"/>
    <property type="molecule type" value="Genomic_DNA"/>
</dbReference>
<feature type="transmembrane region" description="Helical" evidence="1">
    <location>
        <begin position="158"/>
        <end position="177"/>
    </location>
</feature>
<dbReference type="Proteomes" id="UP000501063">
    <property type="component" value="Plasmid pPniHBP1_1"/>
</dbReference>
<evidence type="ECO:0000256" key="1">
    <source>
        <dbReference type="SAM" id="Phobius"/>
    </source>
</evidence>
<accession>A0A6G6J8D7</accession>
<keyword evidence="2" id="KW-0614">Plasmid</keyword>
<sequence>MDVNRVIQAEADRAEALIGKYLGFYPGDFELAELNVSSLEAVSVDFKRCVQMIQDLAGAAPSAMAARSMVILVDALADLVQVPRLRQPLMAMWEVEETLSSGGFWFVRHALVILLTFLGIGFVSPEMHGVPMAISYAALLTGYVSLALGLTHFKKPTAAFFIGFPIALLAGAAAMLLGTETLMMVALMLASLGMFIKSLVAMVMSRPDAARTTNYDSLLDQDAGPNLFDEEGDPFLHNHAGMHPYAADD</sequence>
<organism evidence="2 3">
    <name type="scientific">Pseudomonas nitroreducens</name>
    <dbReference type="NCBI Taxonomy" id="46680"/>
    <lineage>
        <taxon>Bacteria</taxon>
        <taxon>Pseudomonadati</taxon>
        <taxon>Pseudomonadota</taxon>
        <taxon>Gammaproteobacteria</taxon>
        <taxon>Pseudomonadales</taxon>
        <taxon>Pseudomonadaceae</taxon>
        <taxon>Pseudomonas</taxon>
    </lineage>
</organism>
<dbReference type="RefSeq" id="WP_017520075.1">
    <property type="nucleotide sequence ID" value="NZ_CP049142.1"/>
</dbReference>
<dbReference type="KEGG" id="pnt:G5B91_34650"/>
<feature type="transmembrane region" description="Helical" evidence="1">
    <location>
        <begin position="130"/>
        <end position="151"/>
    </location>
</feature>
<feature type="transmembrane region" description="Helical" evidence="1">
    <location>
        <begin position="183"/>
        <end position="204"/>
    </location>
</feature>
<keyword evidence="1" id="KW-0472">Membrane</keyword>
<gene>
    <name evidence="2" type="ORF">G5B91_34650</name>
</gene>
<name>A0A6G6J8D7_PSENT</name>
<feature type="transmembrane region" description="Helical" evidence="1">
    <location>
        <begin position="105"/>
        <end position="124"/>
    </location>
</feature>
<evidence type="ECO:0000313" key="3">
    <source>
        <dbReference type="Proteomes" id="UP000501063"/>
    </source>
</evidence>
<geneLocation type="plasmid" evidence="3">
    <name>ppnihbp1_1</name>
</geneLocation>
<evidence type="ECO:0000313" key="2">
    <source>
        <dbReference type="EMBL" id="QIE91473.1"/>
    </source>
</evidence>
<reference evidence="2 3" key="1">
    <citation type="submission" date="2020-02" db="EMBL/GenBank/DDBJ databases">
        <title>Integrative conjugative elements (ICEs) and plasmids drive adaptation of Pseudomonas nitroreducens strain HBP1 to wastewater environment.</title>
        <authorList>
            <person name="Sentchilo V."/>
            <person name="Carraro N."/>
            <person name="Bertelli C."/>
            <person name="van der Meer J.R."/>
        </authorList>
    </citation>
    <scope>NUCLEOTIDE SEQUENCE [LARGE SCALE GENOMIC DNA]</scope>
    <source>
        <strain evidence="2 3">HBP1</strain>
        <plasmid evidence="3">ppnihbp1_1</plasmid>
    </source>
</reference>
<keyword evidence="1" id="KW-0812">Transmembrane</keyword>